<dbReference type="Proteomes" id="UP001444625">
    <property type="component" value="Unassembled WGS sequence"/>
</dbReference>
<dbReference type="EMBL" id="JBDIML010000003">
    <property type="protein sequence ID" value="MEN2767433.1"/>
    <property type="molecule type" value="Genomic_DNA"/>
</dbReference>
<feature type="transmembrane region" description="Helical" evidence="1">
    <location>
        <begin position="42"/>
        <end position="63"/>
    </location>
</feature>
<keyword evidence="3" id="KW-1185">Reference proteome</keyword>
<evidence type="ECO:0000256" key="1">
    <source>
        <dbReference type="SAM" id="Phobius"/>
    </source>
</evidence>
<feature type="transmembrane region" description="Helical" evidence="1">
    <location>
        <begin position="12"/>
        <end position="30"/>
    </location>
</feature>
<protein>
    <submittedName>
        <fullName evidence="2">Beta-carotene 15,15'-monooxygenase</fullName>
    </submittedName>
</protein>
<accession>A0ABU9XIX5</accession>
<keyword evidence="1" id="KW-0812">Transmembrane</keyword>
<feature type="transmembrane region" description="Helical" evidence="1">
    <location>
        <begin position="219"/>
        <end position="237"/>
    </location>
</feature>
<keyword evidence="1" id="KW-1133">Transmembrane helix</keyword>
<gene>
    <name evidence="2" type="ORF">ABC228_09545</name>
</gene>
<name>A0ABU9XIX5_9BACI</name>
<reference evidence="2 3" key="1">
    <citation type="submission" date="2024-05" db="EMBL/GenBank/DDBJ databases">
        <authorList>
            <person name="Haq I."/>
            <person name="Ullah Z."/>
            <person name="Ahmad R."/>
            <person name="Li M."/>
            <person name="Tong Y."/>
        </authorList>
    </citation>
    <scope>NUCLEOTIDE SEQUENCE [LARGE SCALE GENOMIC DNA]</scope>
    <source>
        <strain evidence="2 3">16A2E</strain>
    </source>
</reference>
<evidence type="ECO:0000313" key="3">
    <source>
        <dbReference type="Proteomes" id="UP001444625"/>
    </source>
</evidence>
<sequence length="351" mass="40966">MVIQKQYYNHGWMILFLLVLGSNAMLYHTAVGKIILPENTSAVVIGSLIDLAIVLPFLFLAWIKKWSWKYMIVSIASGLILIRFLVPMDYLKPFISFTWGGFFVFGIILLVEVCVLLTLIRFLPTIIRTTKHEREPILFAFSKAVERTVKDTSIIRMISSELLMLYYALASWRTKPKSDEKSFTIHKNSSFIALQVMLIHAVIIEMIGLHWWFHKMSPSISLILLLMNIYTVLYFVAEIQAVRLNPLKISKNNMFISFGLKKRMNIQLDNIDSIVIERSELEKERTRETIEFIAKDLEEVLPTVILTLKRPTAATLYMGIKKHYRKVAIRVDEERRFLEFLQNEMKKREVK</sequence>
<dbReference type="RefSeq" id="WP_345824908.1">
    <property type="nucleotide sequence ID" value="NZ_JBDIML010000003.1"/>
</dbReference>
<proteinExistence type="predicted"/>
<feature type="transmembrane region" description="Helical" evidence="1">
    <location>
        <begin position="191"/>
        <end position="213"/>
    </location>
</feature>
<feature type="transmembrane region" description="Helical" evidence="1">
    <location>
        <begin position="70"/>
        <end position="86"/>
    </location>
</feature>
<keyword evidence="1" id="KW-0472">Membrane</keyword>
<feature type="transmembrane region" description="Helical" evidence="1">
    <location>
        <begin position="98"/>
        <end position="123"/>
    </location>
</feature>
<organism evidence="2 3">
    <name type="scientific">Ornithinibacillus xuwenensis</name>
    <dbReference type="NCBI Taxonomy" id="3144668"/>
    <lineage>
        <taxon>Bacteria</taxon>
        <taxon>Bacillati</taxon>
        <taxon>Bacillota</taxon>
        <taxon>Bacilli</taxon>
        <taxon>Bacillales</taxon>
        <taxon>Bacillaceae</taxon>
        <taxon>Ornithinibacillus</taxon>
    </lineage>
</organism>
<evidence type="ECO:0000313" key="2">
    <source>
        <dbReference type="EMBL" id="MEN2767433.1"/>
    </source>
</evidence>
<comment type="caution">
    <text evidence="2">The sequence shown here is derived from an EMBL/GenBank/DDBJ whole genome shotgun (WGS) entry which is preliminary data.</text>
</comment>